<dbReference type="InterPro" id="IPR031316">
    <property type="entry name" value="FlgM_C"/>
</dbReference>
<dbReference type="Proteomes" id="UP001519344">
    <property type="component" value="Unassembled WGS sequence"/>
</dbReference>
<evidence type="ECO:0000256" key="2">
    <source>
        <dbReference type="ARBA" id="ARBA00017823"/>
    </source>
</evidence>
<accession>A0ABS4I5V7</accession>
<feature type="region of interest" description="Disordered" evidence="7">
    <location>
        <begin position="1"/>
        <end position="36"/>
    </location>
</feature>
<keyword evidence="9" id="KW-0282">Flagellum</keyword>
<dbReference type="EMBL" id="JAGGKV010000016">
    <property type="protein sequence ID" value="MBP1965796.1"/>
    <property type="molecule type" value="Genomic_DNA"/>
</dbReference>
<keyword evidence="9" id="KW-0969">Cilium</keyword>
<dbReference type="SUPFAM" id="SSF101498">
    <property type="entry name" value="Anti-sigma factor FlgM"/>
    <property type="match status" value="1"/>
</dbReference>
<evidence type="ECO:0000256" key="6">
    <source>
        <dbReference type="ARBA" id="ARBA00023163"/>
    </source>
</evidence>
<evidence type="ECO:0000313" key="9">
    <source>
        <dbReference type="EMBL" id="MBP1965796.1"/>
    </source>
</evidence>
<dbReference type="RefSeq" id="WP_167055171.1">
    <property type="nucleotide sequence ID" value="NZ_JAAOZR010000009.1"/>
</dbReference>
<evidence type="ECO:0000256" key="1">
    <source>
        <dbReference type="ARBA" id="ARBA00005322"/>
    </source>
</evidence>
<feature type="domain" description="Anti-sigma-28 factor FlgM C-terminal" evidence="8">
    <location>
        <begin position="34"/>
        <end position="84"/>
    </location>
</feature>
<proteinExistence type="inferred from homology"/>
<evidence type="ECO:0000259" key="8">
    <source>
        <dbReference type="Pfam" id="PF04316"/>
    </source>
</evidence>
<keyword evidence="10" id="KW-1185">Reference proteome</keyword>
<feature type="compositionally biased region" description="Polar residues" evidence="7">
    <location>
        <begin position="1"/>
        <end position="26"/>
    </location>
</feature>
<gene>
    <name evidence="9" type="ORF">J2Z65_005041</name>
</gene>
<dbReference type="NCBIfam" id="TIGR03824">
    <property type="entry name" value="FlgM_jcvi"/>
    <property type="match status" value="1"/>
</dbReference>
<keyword evidence="3" id="KW-0678">Repressor</keyword>
<evidence type="ECO:0000256" key="3">
    <source>
        <dbReference type="ARBA" id="ARBA00022491"/>
    </source>
</evidence>
<dbReference type="InterPro" id="IPR035890">
    <property type="entry name" value="Anti-sigma-28_factor_FlgM_sf"/>
</dbReference>
<evidence type="ECO:0000313" key="10">
    <source>
        <dbReference type="Proteomes" id="UP001519344"/>
    </source>
</evidence>
<evidence type="ECO:0000256" key="5">
    <source>
        <dbReference type="ARBA" id="ARBA00023015"/>
    </source>
</evidence>
<dbReference type="Pfam" id="PF04316">
    <property type="entry name" value="FlgM"/>
    <property type="match status" value="1"/>
</dbReference>
<keyword evidence="9" id="KW-0966">Cell projection</keyword>
<comment type="similarity">
    <text evidence="1">Belongs to the FlgM family.</text>
</comment>
<organism evidence="9 10">
    <name type="scientific">Paenibacillus aceris</name>
    <dbReference type="NCBI Taxonomy" id="869555"/>
    <lineage>
        <taxon>Bacteria</taxon>
        <taxon>Bacillati</taxon>
        <taxon>Bacillota</taxon>
        <taxon>Bacilli</taxon>
        <taxon>Bacillales</taxon>
        <taxon>Paenibacillaceae</taxon>
        <taxon>Paenibacillus</taxon>
    </lineage>
</organism>
<keyword evidence="4" id="KW-1005">Bacterial flagellum biogenesis</keyword>
<name>A0ABS4I5V7_9BACL</name>
<keyword evidence="5" id="KW-0805">Transcription regulation</keyword>
<keyword evidence="6" id="KW-0804">Transcription</keyword>
<sequence length="89" mass="10290">MKINENQRIGNINKYIQSNENRSVNGTEKKKRKDEVQISAEAKELLENASAVRSNEQKQRIQELKESVSAGTYHVEARKIAEKLFPYIK</sequence>
<evidence type="ECO:0000256" key="7">
    <source>
        <dbReference type="SAM" id="MobiDB-lite"/>
    </source>
</evidence>
<reference evidence="9 10" key="1">
    <citation type="submission" date="2021-03" db="EMBL/GenBank/DDBJ databases">
        <title>Genomic Encyclopedia of Type Strains, Phase IV (KMG-IV): sequencing the most valuable type-strain genomes for metagenomic binning, comparative biology and taxonomic classification.</title>
        <authorList>
            <person name="Goeker M."/>
        </authorList>
    </citation>
    <scope>NUCLEOTIDE SEQUENCE [LARGE SCALE GENOMIC DNA]</scope>
    <source>
        <strain evidence="9 10">DSM 24950</strain>
    </source>
</reference>
<evidence type="ECO:0000256" key="4">
    <source>
        <dbReference type="ARBA" id="ARBA00022795"/>
    </source>
</evidence>
<protein>
    <recommendedName>
        <fullName evidence="2">Negative regulator of flagellin synthesis</fullName>
    </recommendedName>
</protein>
<dbReference type="InterPro" id="IPR007412">
    <property type="entry name" value="FlgM"/>
</dbReference>
<comment type="caution">
    <text evidence="9">The sequence shown here is derived from an EMBL/GenBank/DDBJ whole genome shotgun (WGS) entry which is preliminary data.</text>
</comment>